<dbReference type="Proteomes" id="UP000281547">
    <property type="component" value="Unassembled WGS sequence"/>
</dbReference>
<dbReference type="Gene3D" id="1.10.10.10">
    <property type="entry name" value="Winged helix-like DNA-binding domain superfamily/Winged helix DNA-binding domain"/>
    <property type="match status" value="1"/>
</dbReference>
<comment type="caution">
    <text evidence="5">The sequence shown here is derived from an EMBL/GenBank/DDBJ whole genome shotgun (WGS) entry which is preliminary data.</text>
</comment>
<accession>A0A433X5C0</accession>
<organism evidence="5 6">
    <name type="scientific">Arsenicitalea aurantiaca</name>
    <dbReference type="NCBI Taxonomy" id="1783274"/>
    <lineage>
        <taxon>Bacteria</taxon>
        <taxon>Pseudomonadati</taxon>
        <taxon>Pseudomonadota</taxon>
        <taxon>Alphaproteobacteria</taxon>
        <taxon>Hyphomicrobiales</taxon>
        <taxon>Devosiaceae</taxon>
        <taxon>Arsenicitalea</taxon>
    </lineage>
</organism>
<dbReference type="EMBL" id="RZNJ01000005">
    <property type="protein sequence ID" value="RUT29263.1"/>
    <property type="molecule type" value="Genomic_DNA"/>
</dbReference>
<keyword evidence="6" id="KW-1185">Reference proteome</keyword>
<keyword evidence="3" id="KW-0804">Transcription</keyword>
<dbReference type="InterPro" id="IPR036390">
    <property type="entry name" value="WH_DNA-bd_sf"/>
</dbReference>
<feature type="domain" description="HTH gntR-type" evidence="4">
    <location>
        <begin position="3"/>
        <end position="70"/>
    </location>
</feature>
<evidence type="ECO:0000256" key="3">
    <source>
        <dbReference type="ARBA" id="ARBA00023163"/>
    </source>
</evidence>
<dbReference type="GO" id="GO:0003677">
    <property type="term" value="F:DNA binding"/>
    <property type="evidence" value="ECO:0007669"/>
    <property type="project" value="UniProtKB-KW"/>
</dbReference>
<sequence>MELRSDNEGYRRFREAMDKGRLRPGMVLTQNALCKILGLSLTPLRETLVLLEEYGLVEVRPRTGIQIVYPEVAFIRENFQFRIMIETHALRLFAQTDNLGWLADMRERHEQSQVELAQLGNLDLAIDRFVATDRAFHADIVAVLNNSWISRTHQRLQANIGMARLTHARGPFKNQLLETVAEHMRIIASLEAGDIEAAVGNLEAHFRASTHRTFAA</sequence>
<dbReference type="PANTHER" id="PTHR43537">
    <property type="entry name" value="TRANSCRIPTIONAL REGULATOR, GNTR FAMILY"/>
    <property type="match status" value="1"/>
</dbReference>
<dbReference type="PROSITE" id="PS50949">
    <property type="entry name" value="HTH_GNTR"/>
    <property type="match status" value="1"/>
</dbReference>
<dbReference type="GO" id="GO:0003700">
    <property type="term" value="F:DNA-binding transcription factor activity"/>
    <property type="evidence" value="ECO:0007669"/>
    <property type="project" value="InterPro"/>
</dbReference>
<dbReference type="SUPFAM" id="SSF46785">
    <property type="entry name" value="Winged helix' DNA-binding domain"/>
    <property type="match status" value="1"/>
</dbReference>
<evidence type="ECO:0000313" key="6">
    <source>
        <dbReference type="Proteomes" id="UP000281547"/>
    </source>
</evidence>
<keyword evidence="1" id="KW-0805">Transcription regulation</keyword>
<reference evidence="5 6" key="1">
    <citation type="journal article" date="2016" name="Int. J. Syst. Evol. Microbiol.">
        <title>Arsenicitalea aurantiaca gen. nov., sp. nov., a new member of the family Hyphomicrobiaceae, isolated from high-arsenic sediment.</title>
        <authorList>
            <person name="Mu Y."/>
            <person name="Zhou L."/>
            <person name="Zeng X.C."/>
            <person name="Liu L."/>
            <person name="Pan Y."/>
            <person name="Chen X."/>
            <person name="Wang J."/>
            <person name="Li S."/>
            <person name="Li W.J."/>
            <person name="Wang Y."/>
        </authorList>
    </citation>
    <scope>NUCLEOTIDE SEQUENCE [LARGE SCALE GENOMIC DNA]</scope>
    <source>
        <strain evidence="5 6">42-50</strain>
    </source>
</reference>
<dbReference type="SMART" id="SM00895">
    <property type="entry name" value="FCD"/>
    <property type="match status" value="1"/>
</dbReference>
<evidence type="ECO:0000313" key="5">
    <source>
        <dbReference type="EMBL" id="RUT29263.1"/>
    </source>
</evidence>
<protein>
    <submittedName>
        <fullName evidence="5">GntR family transcriptional regulator</fullName>
    </submittedName>
</protein>
<dbReference type="RefSeq" id="WP_127189253.1">
    <property type="nucleotide sequence ID" value="NZ_RZNJ01000005.1"/>
</dbReference>
<dbReference type="SUPFAM" id="SSF48008">
    <property type="entry name" value="GntR ligand-binding domain-like"/>
    <property type="match status" value="1"/>
</dbReference>
<evidence type="ECO:0000256" key="2">
    <source>
        <dbReference type="ARBA" id="ARBA00023125"/>
    </source>
</evidence>
<keyword evidence="2" id="KW-0238">DNA-binding</keyword>
<name>A0A433X5C0_9HYPH</name>
<proteinExistence type="predicted"/>
<evidence type="ECO:0000259" key="4">
    <source>
        <dbReference type="PROSITE" id="PS50949"/>
    </source>
</evidence>
<dbReference type="OrthoDB" id="7005926at2"/>
<dbReference type="InterPro" id="IPR000524">
    <property type="entry name" value="Tscrpt_reg_HTH_GntR"/>
</dbReference>
<dbReference type="Pfam" id="PF07729">
    <property type="entry name" value="FCD"/>
    <property type="match status" value="1"/>
</dbReference>
<evidence type="ECO:0000256" key="1">
    <source>
        <dbReference type="ARBA" id="ARBA00023015"/>
    </source>
</evidence>
<dbReference type="PANTHER" id="PTHR43537:SF51">
    <property type="entry name" value="HTH-TYPE TRANSCRIPTIONAL REGULATOR LGOR-RELATED"/>
    <property type="match status" value="1"/>
</dbReference>
<dbReference type="Pfam" id="PF00392">
    <property type="entry name" value="GntR"/>
    <property type="match status" value="1"/>
</dbReference>
<dbReference type="InterPro" id="IPR036388">
    <property type="entry name" value="WH-like_DNA-bd_sf"/>
</dbReference>
<dbReference type="Gene3D" id="1.20.120.530">
    <property type="entry name" value="GntR ligand-binding domain-like"/>
    <property type="match status" value="1"/>
</dbReference>
<dbReference type="InterPro" id="IPR011711">
    <property type="entry name" value="GntR_C"/>
</dbReference>
<dbReference type="SMART" id="SM00345">
    <property type="entry name" value="HTH_GNTR"/>
    <property type="match status" value="1"/>
</dbReference>
<dbReference type="InterPro" id="IPR008920">
    <property type="entry name" value="TF_FadR/GntR_C"/>
</dbReference>
<gene>
    <name evidence="5" type="ORF">EMQ25_14130</name>
</gene>
<dbReference type="AlphaFoldDB" id="A0A433X5C0"/>